<dbReference type="InterPro" id="IPR016024">
    <property type="entry name" value="ARM-type_fold"/>
</dbReference>
<dbReference type="Proteomes" id="UP000887564">
    <property type="component" value="Unplaced"/>
</dbReference>
<sequence length="112" mass="12421">MEFFRPRIEQIWPVLMEHAVCPEEGTRNVVAECLGKLCLGCATSKNALMRASAVTAVKFLIVEQWTAADDMLQCAMAEFLQTVTDSDLNVRRVALVAFNSAAHNKPKLVIIL</sequence>
<evidence type="ECO:0000256" key="2">
    <source>
        <dbReference type="ARBA" id="ARBA00022786"/>
    </source>
</evidence>
<dbReference type="AlphaFoldDB" id="A0A914RFK7"/>
<dbReference type="PANTHER" id="PTHR12696">
    <property type="entry name" value="TIP120"/>
    <property type="match status" value="1"/>
</dbReference>
<organism evidence="3 4">
    <name type="scientific">Parascaris equorum</name>
    <name type="common">Equine roundworm</name>
    <dbReference type="NCBI Taxonomy" id="6256"/>
    <lineage>
        <taxon>Eukaryota</taxon>
        <taxon>Metazoa</taxon>
        <taxon>Ecdysozoa</taxon>
        <taxon>Nematoda</taxon>
        <taxon>Chromadorea</taxon>
        <taxon>Rhabditida</taxon>
        <taxon>Spirurina</taxon>
        <taxon>Ascaridomorpha</taxon>
        <taxon>Ascaridoidea</taxon>
        <taxon>Ascarididae</taxon>
        <taxon>Parascaris</taxon>
    </lineage>
</organism>
<dbReference type="Gene3D" id="1.25.10.10">
    <property type="entry name" value="Leucine-rich Repeat Variant"/>
    <property type="match status" value="1"/>
</dbReference>
<evidence type="ECO:0000313" key="4">
    <source>
        <dbReference type="WBParaSite" id="PEQ_0000539101-mRNA-1"/>
    </source>
</evidence>
<keyword evidence="1" id="KW-0677">Repeat</keyword>
<dbReference type="GO" id="GO:0010265">
    <property type="term" value="P:SCF complex assembly"/>
    <property type="evidence" value="ECO:0007669"/>
    <property type="project" value="InterPro"/>
</dbReference>
<keyword evidence="3" id="KW-1185">Reference proteome</keyword>
<name>A0A914RFK7_PAREQ</name>
<accession>A0A914RFK7</accession>
<dbReference type="InterPro" id="IPR011989">
    <property type="entry name" value="ARM-like"/>
</dbReference>
<keyword evidence="2" id="KW-0833">Ubl conjugation pathway</keyword>
<reference evidence="4" key="1">
    <citation type="submission" date="2022-11" db="UniProtKB">
        <authorList>
            <consortium name="WormBaseParasite"/>
        </authorList>
    </citation>
    <scope>IDENTIFICATION</scope>
</reference>
<evidence type="ECO:0000256" key="1">
    <source>
        <dbReference type="ARBA" id="ARBA00022737"/>
    </source>
</evidence>
<dbReference type="WBParaSite" id="PEQ_0000539101-mRNA-1">
    <property type="protein sequence ID" value="PEQ_0000539101-mRNA-1"/>
    <property type="gene ID" value="PEQ_0000539101"/>
</dbReference>
<proteinExistence type="predicted"/>
<protein>
    <submittedName>
        <fullName evidence="4">Uncharacterized protein</fullName>
    </submittedName>
</protein>
<evidence type="ECO:0000313" key="3">
    <source>
        <dbReference type="Proteomes" id="UP000887564"/>
    </source>
</evidence>
<dbReference type="SUPFAM" id="SSF48371">
    <property type="entry name" value="ARM repeat"/>
    <property type="match status" value="1"/>
</dbReference>
<dbReference type="InterPro" id="IPR039852">
    <property type="entry name" value="CAND1/CAND2"/>
</dbReference>